<dbReference type="PANTHER" id="PTHR43319:SF3">
    <property type="entry name" value="BETA-LACTAMASE-RELATED DOMAIN-CONTAINING PROTEIN"/>
    <property type="match status" value="1"/>
</dbReference>
<dbReference type="SUPFAM" id="SSF56601">
    <property type="entry name" value="beta-lactamase/transpeptidase-like"/>
    <property type="match status" value="1"/>
</dbReference>
<dbReference type="OrthoDB" id="3422781at2"/>
<accession>A0A1W7D6J7</accession>
<dbReference type="Proteomes" id="UP000194218">
    <property type="component" value="Chromosome"/>
</dbReference>
<gene>
    <name evidence="2" type="ORF">CAG99_23465</name>
</gene>
<evidence type="ECO:0000259" key="1">
    <source>
        <dbReference type="Pfam" id="PF00144"/>
    </source>
</evidence>
<dbReference type="InterPro" id="IPR001466">
    <property type="entry name" value="Beta-lactam-related"/>
</dbReference>
<evidence type="ECO:0000313" key="3">
    <source>
        <dbReference type="Proteomes" id="UP000194218"/>
    </source>
</evidence>
<dbReference type="KEGG" id="smao:CAG99_23465"/>
<dbReference type="Pfam" id="PF00144">
    <property type="entry name" value="Beta-lactamase"/>
    <property type="match status" value="1"/>
</dbReference>
<proteinExistence type="predicted"/>
<dbReference type="PANTHER" id="PTHR43319">
    <property type="entry name" value="BETA-LACTAMASE-RELATED"/>
    <property type="match status" value="1"/>
</dbReference>
<keyword evidence="3" id="KW-1185">Reference proteome</keyword>
<dbReference type="InterPro" id="IPR012338">
    <property type="entry name" value="Beta-lactam/transpept-like"/>
</dbReference>
<dbReference type="EMBL" id="CP021121">
    <property type="protein sequence ID" value="ARQ72592.1"/>
    <property type="molecule type" value="Genomic_DNA"/>
</dbReference>
<dbReference type="RefSeq" id="WP_086162443.1">
    <property type="nucleotide sequence ID" value="NZ_CP021121.1"/>
</dbReference>
<dbReference type="InterPro" id="IPR052907">
    <property type="entry name" value="Beta-lactamase/esterase"/>
</dbReference>
<feature type="domain" description="Beta-lactamase-related" evidence="1">
    <location>
        <begin position="21"/>
        <end position="353"/>
    </location>
</feature>
<name>A0A1W7D6J7_9ACTN</name>
<dbReference type="Gene3D" id="3.40.710.10">
    <property type="entry name" value="DD-peptidase/beta-lactamase superfamily"/>
    <property type="match status" value="1"/>
</dbReference>
<organism evidence="2 3">
    <name type="scientific">Streptomyces marincola</name>
    <dbReference type="NCBI Taxonomy" id="2878388"/>
    <lineage>
        <taxon>Bacteria</taxon>
        <taxon>Bacillati</taxon>
        <taxon>Actinomycetota</taxon>
        <taxon>Actinomycetes</taxon>
        <taxon>Kitasatosporales</taxon>
        <taxon>Streptomycetaceae</taxon>
        <taxon>Streptomyces</taxon>
    </lineage>
</organism>
<sequence>MRGTVEPGYEPLREAFAAVAGEGAQLAVRVAGRQVADLWTGEDVTADSLTGVFSSTKGATFLVLALLAQEGSVRLDREVAAYWPEFAAEGKGAVTVRDLAGHRAGAIGTAEGFTPAEVADDAALAARLAPHRPYWRPGATFGYHALTVGALVGEVVRRATGATLKQVYDERVRRPYGVDVHLGLPEAEEPRVLPVLPPAPEAQDRDAVPEAPDSIAGIAGNLHHREPTVLAALPNAREVRAGGQASVAGVGSARGLARLYAAAVTGVDGRPPLLSAATAAECARPFSAGHDLVLGVRRAYGLGFMTARPFLGADAFGHDGAGGSMAFADPARGLAFGFVPRRFPSPGGAGPGTERLAVLARDCARRAG</sequence>
<evidence type="ECO:0000313" key="2">
    <source>
        <dbReference type="EMBL" id="ARQ72592.1"/>
    </source>
</evidence>
<dbReference type="AlphaFoldDB" id="A0A1W7D6J7"/>
<keyword evidence="2" id="KW-0378">Hydrolase</keyword>
<reference evidence="2 3" key="1">
    <citation type="submission" date="2017-05" db="EMBL/GenBank/DDBJ databases">
        <title>Complete genome sequence of Streptomyces sp. SCSIO 03032 revealed the diverse biosynthetic pathways for its bioactive secondary metabolites.</title>
        <authorList>
            <person name="Ma L."/>
            <person name="Zhu Y."/>
            <person name="Zhang W."/>
            <person name="Zhang G."/>
            <person name="Tian X."/>
            <person name="Zhang S."/>
            <person name="Zhang C."/>
        </authorList>
    </citation>
    <scope>NUCLEOTIDE SEQUENCE [LARGE SCALE GENOMIC DNA]</scope>
    <source>
        <strain evidence="2 3">SCSIO 03032</strain>
    </source>
</reference>
<protein>
    <submittedName>
        <fullName evidence="2">EstA family serine hydrolase</fullName>
    </submittedName>
</protein>
<dbReference type="GO" id="GO:0016787">
    <property type="term" value="F:hydrolase activity"/>
    <property type="evidence" value="ECO:0007669"/>
    <property type="project" value="UniProtKB-KW"/>
</dbReference>